<protein>
    <submittedName>
        <fullName evidence="2">Uncharacterized protein</fullName>
    </submittedName>
</protein>
<dbReference type="Proteomes" id="UP001303473">
    <property type="component" value="Unassembled WGS sequence"/>
</dbReference>
<feature type="non-terminal residue" evidence="2">
    <location>
        <position position="1"/>
    </location>
</feature>
<name>A0AAN6RYL7_9PEZI</name>
<gene>
    <name evidence="2" type="ORF">QBC46DRAFT_432724</name>
</gene>
<keyword evidence="3" id="KW-1185">Reference proteome</keyword>
<organism evidence="2 3">
    <name type="scientific">Diplogelasinospora grovesii</name>
    <dbReference type="NCBI Taxonomy" id="303347"/>
    <lineage>
        <taxon>Eukaryota</taxon>
        <taxon>Fungi</taxon>
        <taxon>Dikarya</taxon>
        <taxon>Ascomycota</taxon>
        <taxon>Pezizomycotina</taxon>
        <taxon>Sordariomycetes</taxon>
        <taxon>Sordariomycetidae</taxon>
        <taxon>Sordariales</taxon>
        <taxon>Diplogelasinosporaceae</taxon>
        <taxon>Diplogelasinospora</taxon>
    </lineage>
</organism>
<feature type="region of interest" description="Disordered" evidence="1">
    <location>
        <begin position="159"/>
        <end position="181"/>
    </location>
</feature>
<reference evidence="3" key="1">
    <citation type="journal article" date="2023" name="Mol. Phylogenet. Evol.">
        <title>Genome-scale phylogeny and comparative genomics of the fungal order Sordariales.</title>
        <authorList>
            <person name="Hensen N."/>
            <person name="Bonometti L."/>
            <person name="Westerberg I."/>
            <person name="Brannstrom I.O."/>
            <person name="Guillou S."/>
            <person name="Cros-Aarteil S."/>
            <person name="Calhoun S."/>
            <person name="Haridas S."/>
            <person name="Kuo A."/>
            <person name="Mondo S."/>
            <person name="Pangilinan J."/>
            <person name="Riley R."/>
            <person name="LaButti K."/>
            <person name="Andreopoulos B."/>
            <person name="Lipzen A."/>
            <person name="Chen C."/>
            <person name="Yan M."/>
            <person name="Daum C."/>
            <person name="Ng V."/>
            <person name="Clum A."/>
            <person name="Steindorff A."/>
            <person name="Ohm R.A."/>
            <person name="Martin F."/>
            <person name="Silar P."/>
            <person name="Natvig D.O."/>
            <person name="Lalanne C."/>
            <person name="Gautier V."/>
            <person name="Ament-Velasquez S.L."/>
            <person name="Kruys A."/>
            <person name="Hutchinson M.I."/>
            <person name="Powell A.J."/>
            <person name="Barry K."/>
            <person name="Miller A.N."/>
            <person name="Grigoriev I.V."/>
            <person name="Debuchy R."/>
            <person name="Gladieux P."/>
            <person name="Hiltunen Thoren M."/>
            <person name="Johannesson H."/>
        </authorList>
    </citation>
    <scope>NUCLEOTIDE SEQUENCE [LARGE SCALE GENOMIC DNA]</scope>
    <source>
        <strain evidence="3">CBS 340.73</strain>
    </source>
</reference>
<dbReference type="AlphaFoldDB" id="A0AAN6RYL7"/>
<evidence type="ECO:0000313" key="3">
    <source>
        <dbReference type="Proteomes" id="UP001303473"/>
    </source>
</evidence>
<dbReference type="EMBL" id="MU854120">
    <property type="protein sequence ID" value="KAK3933588.1"/>
    <property type="molecule type" value="Genomic_DNA"/>
</dbReference>
<evidence type="ECO:0000313" key="2">
    <source>
        <dbReference type="EMBL" id="KAK3933588.1"/>
    </source>
</evidence>
<feature type="compositionally biased region" description="Gly residues" evidence="1">
    <location>
        <begin position="163"/>
        <end position="174"/>
    </location>
</feature>
<comment type="caution">
    <text evidence="2">The sequence shown here is derived from an EMBL/GenBank/DDBJ whole genome shotgun (WGS) entry which is preliminary data.</text>
</comment>
<proteinExistence type="predicted"/>
<accession>A0AAN6RYL7</accession>
<sequence>APGSSSLTVSTITFPAIKTTAIPVYNLNITQNIDCVTYTVTPSLFCVAPITVGPPGPASTITSSQITYYISTTPSGSSTQPIVTSTKTKVSFTSTSSTTPTCTAGCGKECVGDNCSDCNGSGCSCSGCCSGCTGGGGGSGGGKNPGGCIGSACPPGTGPPTGSDGGSGGGGGDDGSSTCSSSTTVVDTTVYCILSASPGSSTMETTCTSTEYETSTGCDIEATSTTEYESEACPTLAAYTPIWSVYTADLPTAGDDGWGGYVYTTGTYVGGTTTSPTPTTSTPTTPAPQTTITVTADVYYFWYWQCESNNLITDAYRVGKAADGLCGSRDNKVSGNPDEGLT</sequence>
<evidence type="ECO:0000256" key="1">
    <source>
        <dbReference type="SAM" id="MobiDB-lite"/>
    </source>
</evidence>